<feature type="compositionally biased region" description="Low complexity" evidence="1">
    <location>
        <begin position="541"/>
        <end position="560"/>
    </location>
</feature>
<name>A0A086STZ9_HAPC1</name>
<feature type="compositionally biased region" description="Polar residues" evidence="1">
    <location>
        <begin position="294"/>
        <end position="304"/>
    </location>
</feature>
<evidence type="ECO:0000313" key="3">
    <source>
        <dbReference type="Proteomes" id="UP000029964"/>
    </source>
</evidence>
<dbReference type="EMBL" id="JPKY01000186">
    <property type="protein sequence ID" value="KFH40581.1"/>
    <property type="molecule type" value="Genomic_DNA"/>
</dbReference>
<evidence type="ECO:0000313" key="2">
    <source>
        <dbReference type="EMBL" id="KFH40581.1"/>
    </source>
</evidence>
<evidence type="ECO:0000256" key="1">
    <source>
        <dbReference type="SAM" id="MobiDB-lite"/>
    </source>
</evidence>
<feature type="compositionally biased region" description="Basic and acidic residues" evidence="1">
    <location>
        <begin position="325"/>
        <end position="338"/>
    </location>
</feature>
<proteinExistence type="predicted"/>
<dbReference type="HOGENOM" id="CLU_007228_0_0_1"/>
<feature type="compositionally biased region" description="Polar residues" evidence="1">
    <location>
        <begin position="38"/>
        <end position="51"/>
    </location>
</feature>
<dbReference type="STRING" id="857340.A0A086STZ9"/>
<feature type="compositionally biased region" description="Low complexity" evidence="1">
    <location>
        <begin position="510"/>
        <end position="524"/>
    </location>
</feature>
<gene>
    <name evidence="2" type="ORF">ACRE_087180</name>
</gene>
<feature type="compositionally biased region" description="Low complexity" evidence="1">
    <location>
        <begin position="403"/>
        <end position="415"/>
    </location>
</feature>
<feature type="compositionally biased region" description="Low complexity" evidence="1">
    <location>
        <begin position="361"/>
        <end position="378"/>
    </location>
</feature>
<feature type="compositionally biased region" description="Polar residues" evidence="1">
    <location>
        <begin position="275"/>
        <end position="286"/>
    </location>
</feature>
<dbReference type="AlphaFoldDB" id="A0A086STZ9"/>
<reference evidence="3" key="1">
    <citation type="journal article" date="2014" name="Genome Announc.">
        <title>Genome sequence and annotation of Acremonium chrysogenum, producer of the beta-lactam antibiotic cephalosporin C.</title>
        <authorList>
            <person name="Terfehr D."/>
            <person name="Dahlmann T.A."/>
            <person name="Specht T."/>
            <person name="Zadra I."/>
            <person name="Kuernsteiner H."/>
            <person name="Kueck U."/>
        </authorList>
    </citation>
    <scope>NUCLEOTIDE SEQUENCE [LARGE SCALE GENOMIC DNA]</scope>
    <source>
        <strain evidence="3">ATCC 11550 / CBS 779.69 / DSM 880 / IAM 14645 / JCM 23072 / IMI 49137</strain>
    </source>
</reference>
<feature type="compositionally biased region" description="Low complexity" evidence="1">
    <location>
        <begin position="230"/>
        <end position="247"/>
    </location>
</feature>
<feature type="region of interest" description="Disordered" evidence="1">
    <location>
        <begin position="895"/>
        <end position="958"/>
    </location>
</feature>
<feature type="compositionally biased region" description="Basic and acidic residues" evidence="1">
    <location>
        <begin position="908"/>
        <end position="920"/>
    </location>
</feature>
<feature type="compositionally biased region" description="Polar residues" evidence="1">
    <location>
        <begin position="161"/>
        <end position="172"/>
    </location>
</feature>
<feature type="compositionally biased region" description="Polar residues" evidence="1">
    <location>
        <begin position="940"/>
        <end position="950"/>
    </location>
</feature>
<accession>A0A086STZ9</accession>
<feature type="compositionally biased region" description="Polar residues" evidence="1">
    <location>
        <begin position="527"/>
        <end position="540"/>
    </location>
</feature>
<feature type="compositionally biased region" description="Basic residues" evidence="1">
    <location>
        <begin position="1"/>
        <end position="11"/>
    </location>
</feature>
<feature type="compositionally biased region" description="Low complexity" evidence="1">
    <location>
        <begin position="473"/>
        <end position="484"/>
    </location>
</feature>
<feature type="compositionally biased region" description="Acidic residues" evidence="1">
    <location>
        <begin position="895"/>
        <end position="907"/>
    </location>
</feature>
<sequence>MPSLSRLHKPSNRSQNALVEQPPAAGGGTAGTATTTTSSQGHKSRQSQQAHPPTRDPGHQRSDSQNPTEALEPNAGAPPSGLLSNPGFSSSESSFVDPRLPLSNQQQQQQQPPPPQAALGGGAPLPPQHQQVYGVSPDTTTIDSPVFDNHRHPDFIEAAVNRSQSQRYSTYAASPHHHHQLQQDRQYHQQAYDPASTSLEYLPGTAVHTQVPQPQPEKKSKRGFIKNIFSGGSKSSHSSQQQQQQAQAPPPQPNAYDNTGGLARRPSRRDSAAPTINTRFSQQPGQLSPDREWQAQQGPYSVETSPLPDVGEVDEYQYRSQNRGPESDGDFRSQDPRHSLNPTIRPVVNEPESPYDDSAYHPATAAPPHQQHQQHQHQAPPPTTPHHAPSQSHQHQRGPTPPSQQSHVQHPQQQDQAHRHDQAPYSNQQAPPGLAQQQQQQQQQQQLQYAAASAPPPYQNAGESLLATGHQGGQQQQQQQQQQQSLPPRQQSSDTISQVSHESPVTGPDQRSTSQQSAQASPAANYGPQQIQELAQTSNTPASLLPGPPSQQSSTMTPPSGAAPPSSRDNKAAPRGDAPPGAPPGYRHSNSSMGALNVGPGQPAAPRYESPGMEQGRNSPQPDRDAAEGEKAFKELLTKYKNVKRLYFDGKSQIENLTGQVEQLQNAVANQRLAQSRTALDDNEYSTRFNRLNGAINNLSFNIRKDWRSLPPWLSSFVSPEALKTGKQEMTAVGRAVVSRWLVEELFHRCFHPGLEPLLSAQLKEIELSIRGNAYTMHSQEEFAALTSKVVHWRMATLDGLQRTLNSEAAADNRQSLISKTTTNLTAYLHQFLSNPPPPGVEGSTSMIVELAVGIAANLPMESRDVAIMYPLPGDMVRPDIMEVEKMELPALEAEAEADSDFSDDEADKNNKGRGGEKTKSGRWNLLPPRKDSLAAPVRPTSTDAGSSPNPAIPKDNTRVRFAGFPAWEVRGRQVLMKAPVWTL</sequence>
<feature type="compositionally biased region" description="Polar residues" evidence="1">
    <location>
        <begin position="485"/>
        <end position="503"/>
    </location>
</feature>
<protein>
    <recommendedName>
        <fullName evidence="4">S-adenosylmethionine-dependent methyltransferase-like protein</fullName>
    </recommendedName>
</protein>
<dbReference type="OrthoDB" id="4155914at2759"/>
<feature type="compositionally biased region" description="Low complexity" evidence="1">
    <location>
        <begin position="428"/>
        <end position="453"/>
    </location>
</feature>
<feature type="region of interest" description="Disordered" evidence="1">
    <location>
        <begin position="227"/>
        <end position="628"/>
    </location>
</feature>
<keyword evidence="3" id="KW-1185">Reference proteome</keyword>
<feature type="compositionally biased region" description="Basic and acidic residues" evidence="1">
    <location>
        <begin position="53"/>
        <end position="62"/>
    </location>
</feature>
<organism evidence="2 3">
    <name type="scientific">Hapsidospora chrysogenum (strain ATCC 11550 / CBS 779.69 / DSM 880 / IAM 14645 / JCM 23072 / IMI 49137)</name>
    <name type="common">Acremonium chrysogenum</name>
    <dbReference type="NCBI Taxonomy" id="857340"/>
    <lineage>
        <taxon>Eukaryota</taxon>
        <taxon>Fungi</taxon>
        <taxon>Dikarya</taxon>
        <taxon>Ascomycota</taxon>
        <taxon>Pezizomycotina</taxon>
        <taxon>Sordariomycetes</taxon>
        <taxon>Hypocreomycetidae</taxon>
        <taxon>Hypocreales</taxon>
        <taxon>Bionectriaceae</taxon>
        <taxon>Hapsidospora</taxon>
    </lineage>
</organism>
<evidence type="ECO:0008006" key="4">
    <source>
        <dbReference type="Google" id="ProtNLM"/>
    </source>
</evidence>
<feature type="region of interest" description="Disordered" evidence="1">
    <location>
        <begin position="1"/>
        <end position="192"/>
    </location>
</feature>
<comment type="caution">
    <text evidence="2">The sequence shown here is derived from an EMBL/GenBank/DDBJ whole genome shotgun (WGS) entry which is preliminary data.</text>
</comment>
<dbReference type="Proteomes" id="UP000029964">
    <property type="component" value="Unassembled WGS sequence"/>
</dbReference>